<dbReference type="EMBL" id="RXFM01000077">
    <property type="protein sequence ID" value="RST63727.1"/>
    <property type="molecule type" value="Genomic_DNA"/>
</dbReference>
<gene>
    <name evidence="2" type="ORF">EIC27_05365</name>
</gene>
<organism evidence="2 3">
    <name type="scientific">Candidatus Aquarickettsia rohweri</name>
    <dbReference type="NCBI Taxonomy" id="2602574"/>
    <lineage>
        <taxon>Bacteria</taxon>
        <taxon>Pseudomonadati</taxon>
        <taxon>Pseudomonadota</taxon>
        <taxon>Alphaproteobacteria</taxon>
        <taxon>Rickettsiales</taxon>
        <taxon>Candidatus Midichloriaceae</taxon>
        <taxon>Candidatus Aquarickettsia</taxon>
    </lineage>
</organism>
<evidence type="ECO:0000313" key="2">
    <source>
        <dbReference type="EMBL" id="RST63727.1"/>
    </source>
</evidence>
<dbReference type="AlphaFoldDB" id="A0A3R9XKQ5"/>
<proteinExistence type="predicted"/>
<keyword evidence="2" id="KW-0223">Dioxygenase</keyword>
<dbReference type="PANTHER" id="PTHR20883:SF48">
    <property type="entry name" value="ECTOINE DIOXYGENASE"/>
    <property type="match status" value="1"/>
</dbReference>
<dbReference type="Proteomes" id="UP000279470">
    <property type="component" value="Unassembled WGS sequence"/>
</dbReference>
<sequence length="257" mass="29881">MKCIDDSLDNIAQTQLEKVLKKKLKLQKKNIICKNKDIKEAVPLHQDISYSPNNPYHFSLWLALNNVDRNTGALQLIPKSHKLPIQPAVDFWSPMYSSSKIYNKLYKTDIKVIELKKGDAVIFDSRLWHGSLKSITGKDRHAYVTRWEILDLGFSNIPEIKSEYFGMWNCHDITTNILSSHLKKYDSTFCEHNDFIMLLDKWKDIIQNENITNINKNQVKQDLKNVSILHKAATKHDAGDLTGKIYKSLWYSFLSRL</sequence>
<dbReference type="PANTHER" id="PTHR20883">
    <property type="entry name" value="PHYTANOYL-COA DIOXYGENASE DOMAIN CONTAINING 1"/>
    <property type="match status" value="1"/>
</dbReference>
<dbReference type="SUPFAM" id="SSF51197">
    <property type="entry name" value="Clavaminate synthase-like"/>
    <property type="match status" value="1"/>
</dbReference>
<dbReference type="InterPro" id="IPR008775">
    <property type="entry name" value="Phytyl_CoA_dOase-like"/>
</dbReference>
<accession>A0A3R9XKQ5</accession>
<reference evidence="3" key="1">
    <citation type="submission" date="2018-11" db="EMBL/GenBank/DDBJ databases">
        <title>Phylogenetic, genomic, and biogeographic characterization of a novel and ubiquitous marine invertebrate-associated Rickettsiales parasite, Candidatus Marinoinvertebrata rohwerii, gen. nov., sp. nov.</title>
        <authorList>
            <person name="Klinges J.G."/>
            <person name="Rosales S.M."/>
            <person name="Mcminds R."/>
            <person name="Shaver E.C."/>
            <person name="Shantz A."/>
            <person name="Peters E.C."/>
            <person name="Burkepile D.E."/>
            <person name="Silliman B.R."/>
            <person name="Vega Thurber R.L."/>
        </authorList>
    </citation>
    <scope>NUCLEOTIDE SEQUENCE [LARGE SCALE GENOMIC DNA]</scope>
    <source>
        <strain evidence="3">a_cerv_44</strain>
    </source>
</reference>
<comment type="caution">
    <text evidence="2">The sequence shown here is derived from an EMBL/GenBank/DDBJ whole genome shotgun (WGS) entry which is preliminary data.</text>
</comment>
<keyword evidence="2" id="KW-0560">Oxidoreductase</keyword>
<dbReference type="GO" id="GO:0005506">
    <property type="term" value="F:iron ion binding"/>
    <property type="evidence" value="ECO:0007669"/>
    <property type="project" value="UniProtKB-ARBA"/>
</dbReference>
<dbReference type="GO" id="GO:0016706">
    <property type="term" value="F:2-oxoglutarate-dependent dioxygenase activity"/>
    <property type="evidence" value="ECO:0007669"/>
    <property type="project" value="UniProtKB-ARBA"/>
</dbReference>
<evidence type="ECO:0000313" key="3">
    <source>
        <dbReference type="Proteomes" id="UP000279470"/>
    </source>
</evidence>
<dbReference type="RefSeq" id="WP_205702349.1">
    <property type="nucleotide sequence ID" value="NZ_RXFM01000077.1"/>
</dbReference>
<comment type="cofactor">
    <cofactor evidence="1">
        <name>Fe(2+)</name>
        <dbReference type="ChEBI" id="CHEBI:29033"/>
    </cofactor>
</comment>
<evidence type="ECO:0000256" key="1">
    <source>
        <dbReference type="ARBA" id="ARBA00001954"/>
    </source>
</evidence>
<dbReference type="Pfam" id="PF05721">
    <property type="entry name" value="PhyH"/>
    <property type="match status" value="1"/>
</dbReference>
<name>A0A3R9XKQ5_9RICK</name>
<protein>
    <submittedName>
        <fullName evidence="2">Phytanoyl-CoA dioxygenase</fullName>
    </submittedName>
</protein>
<dbReference type="Gene3D" id="2.60.120.620">
    <property type="entry name" value="q2cbj1_9rhob like domain"/>
    <property type="match status" value="1"/>
</dbReference>
<keyword evidence="3" id="KW-1185">Reference proteome</keyword>